<accession>A0A059CHY0</accession>
<dbReference type="InParanoid" id="A0A059CHY0"/>
<protein>
    <submittedName>
        <fullName evidence="2">Uncharacterized protein</fullName>
    </submittedName>
</protein>
<feature type="region of interest" description="Disordered" evidence="1">
    <location>
        <begin position="1"/>
        <end position="126"/>
    </location>
</feature>
<name>A0A059CHY0_EUCGR</name>
<dbReference type="EMBL" id="KK198756">
    <property type="protein sequence ID" value="KCW77525.1"/>
    <property type="molecule type" value="Genomic_DNA"/>
</dbReference>
<sequence length="161" mass="17687">MLTQNPATPPVFNNEPIEDPLLLLKVRTNPKEAKNNPTSTPGKSPNFTVKEPSFALPSKPNSTTNIPPNAKRSKSQNPEVPTARKAKPTRKPNNTPPHSSEGLELANQPHSRAANRTPKLPGNGQFTKEIGIAFCTLYIHAASPEGENRKKKREERGRGTW</sequence>
<reference evidence="2" key="1">
    <citation type="submission" date="2013-07" db="EMBL/GenBank/DDBJ databases">
        <title>The genome of Eucalyptus grandis.</title>
        <authorList>
            <person name="Schmutz J."/>
            <person name="Hayes R."/>
            <person name="Myburg A."/>
            <person name="Tuskan G."/>
            <person name="Grattapaglia D."/>
            <person name="Rokhsar D.S."/>
        </authorList>
    </citation>
    <scope>NUCLEOTIDE SEQUENCE</scope>
    <source>
        <tissue evidence="2">Leaf extractions</tissue>
    </source>
</reference>
<evidence type="ECO:0000313" key="2">
    <source>
        <dbReference type="EMBL" id="KCW77525.1"/>
    </source>
</evidence>
<proteinExistence type="predicted"/>
<dbReference type="AlphaFoldDB" id="A0A059CHY0"/>
<feature type="region of interest" description="Disordered" evidence="1">
    <location>
        <begin position="140"/>
        <end position="161"/>
    </location>
</feature>
<organism evidence="2">
    <name type="scientific">Eucalyptus grandis</name>
    <name type="common">Flooded gum</name>
    <dbReference type="NCBI Taxonomy" id="71139"/>
    <lineage>
        <taxon>Eukaryota</taxon>
        <taxon>Viridiplantae</taxon>
        <taxon>Streptophyta</taxon>
        <taxon>Embryophyta</taxon>
        <taxon>Tracheophyta</taxon>
        <taxon>Spermatophyta</taxon>
        <taxon>Magnoliopsida</taxon>
        <taxon>eudicotyledons</taxon>
        <taxon>Gunneridae</taxon>
        <taxon>Pentapetalae</taxon>
        <taxon>rosids</taxon>
        <taxon>malvids</taxon>
        <taxon>Myrtales</taxon>
        <taxon>Myrtaceae</taxon>
        <taxon>Myrtoideae</taxon>
        <taxon>Eucalypteae</taxon>
        <taxon>Eucalyptus</taxon>
    </lineage>
</organism>
<gene>
    <name evidence="2" type="ORF">EUGRSUZ_D01850</name>
</gene>
<dbReference type="Gramene" id="KCW77525">
    <property type="protein sequence ID" value="KCW77525"/>
    <property type="gene ID" value="EUGRSUZ_D01850"/>
</dbReference>
<evidence type="ECO:0000256" key="1">
    <source>
        <dbReference type="SAM" id="MobiDB-lite"/>
    </source>
</evidence>
<feature type="compositionally biased region" description="Polar residues" evidence="1">
    <location>
        <begin position="35"/>
        <end position="47"/>
    </location>
</feature>